<dbReference type="AlphaFoldDB" id="A0AAE1ZJ66"/>
<name>A0AAE1ZJ66_SCHME</name>
<organism evidence="2 3">
    <name type="scientific">Schistosoma mekongi</name>
    <name type="common">Parasitic worm</name>
    <dbReference type="NCBI Taxonomy" id="38744"/>
    <lineage>
        <taxon>Eukaryota</taxon>
        <taxon>Metazoa</taxon>
        <taxon>Spiralia</taxon>
        <taxon>Lophotrochozoa</taxon>
        <taxon>Platyhelminthes</taxon>
        <taxon>Trematoda</taxon>
        <taxon>Digenea</taxon>
        <taxon>Strigeidida</taxon>
        <taxon>Schistosomatoidea</taxon>
        <taxon>Schistosomatidae</taxon>
        <taxon>Schistosoma</taxon>
    </lineage>
</organism>
<comment type="caution">
    <text evidence="2">The sequence shown here is derived from an EMBL/GenBank/DDBJ whole genome shotgun (WGS) entry which is preliminary data.</text>
</comment>
<dbReference type="EMBL" id="JALJAT010000001">
    <property type="protein sequence ID" value="KAK4474857.1"/>
    <property type="molecule type" value="Genomic_DNA"/>
</dbReference>
<evidence type="ECO:0000313" key="2">
    <source>
        <dbReference type="EMBL" id="KAK4474857.1"/>
    </source>
</evidence>
<protein>
    <submittedName>
        <fullName evidence="2">Uncharacterized protein</fullName>
    </submittedName>
</protein>
<gene>
    <name evidence="2" type="ORF">MN116_001971</name>
</gene>
<keyword evidence="1" id="KW-1133">Transmembrane helix</keyword>
<sequence>MCFQNNFYSVTKMLTILIVILNYWMWISVHIQSLDASILLLHNLRTSSSISSSNPPSPPILPKRFYTEFTIYYTPRDDDQMPLPPWSQIIPPQLPYAVGRGMTWYANDLNIAIEYYEDYCVPIFEPASYFPCIIFNYNHTAYFIAPIDSGYGPCCVYRKPFEIPPRNFMKQFTEYYNGTTEHFGLGLFNQTIQWWIIPPDNANQGRFHMKPRSGSSLTSHPVFGGYGWTVEKSKKRVPVCFWYEGNVGWTQQLFFNFVEDGPRIYDLDGFQLPGICETNIACTFRP</sequence>
<reference evidence="2" key="2">
    <citation type="journal article" date="2023" name="Infect Dis Poverty">
        <title>Chromosome-scale genome of the human blood fluke Schistosoma mekongi and its implications for public health.</title>
        <authorList>
            <person name="Zhou M."/>
            <person name="Xu L."/>
            <person name="Xu D."/>
            <person name="Chen W."/>
            <person name="Khan J."/>
            <person name="Hu Y."/>
            <person name="Huang H."/>
            <person name="Wei H."/>
            <person name="Zhang Y."/>
            <person name="Chusongsang P."/>
            <person name="Tanasarnprasert K."/>
            <person name="Hu X."/>
            <person name="Limpanont Y."/>
            <person name="Lv Z."/>
        </authorList>
    </citation>
    <scope>NUCLEOTIDE SEQUENCE</scope>
    <source>
        <strain evidence="2">LV_2022a</strain>
    </source>
</reference>
<evidence type="ECO:0000256" key="1">
    <source>
        <dbReference type="SAM" id="Phobius"/>
    </source>
</evidence>
<keyword evidence="3" id="KW-1185">Reference proteome</keyword>
<accession>A0AAE1ZJ66</accession>
<reference evidence="2" key="1">
    <citation type="submission" date="2022-04" db="EMBL/GenBank/DDBJ databases">
        <authorList>
            <person name="Xu L."/>
            <person name="Lv Z."/>
        </authorList>
    </citation>
    <scope>NUCLEOTIDE SEQUENCE</scope>
    <source>
        <strain evidence="2">LV_2022a</strain>
    </source>
</reference>
<keyword evidence="1" id="KW-0472">Membrane</keyword>
<evidence type="ECO:0000313" key="3">
    <source>
        <dbReference type="Proteomes" id="UP001292079"/>
    </source>
</evidence>
<proteinExistence type="predicted"/>
<feature type="transmembrane region" description="Helical" evidence="1">
    <location>
        <begin position="7"/>
        <end position="26"/>
    </location>
</feature>
<dbReference type="Proteomes" id="UP001292079">
    <property type="component" value="Unassembled WGS sequence"/>
</dbReference>
<keyword evidence="1" id="KW-0812">Transmembrane</keyword>